<dbReference type="STRING" id="1223545.GS4_19_00490"/>
<comment type="caution">
    <text evidence="2">The sequence shown here is derived from an EMBL/GenBank/DDBJ whole genome shotgun (WGS) entry which is preliminary data.</text>
</comment>
<evidence type="ECO:0000313" key="3">
    <source>
        <dbReference type="Proteomes" id="UP000011666"/>
    </source>
</evidence>
<protein>
    <recommendedName>
        <fullName evidence="1">Helix-turn-helix domain-containing protein</fullName>
    </recommendedName>
</protein>
<dbReference type="RefSeq" id="WP_007621358.1">
    <property type="nucleotide sequence ID" value="NZ_BANX01000019.1"/>
</dbReference>
<dbReference type="OrthoDB" id="4870800at2"/>
<organism evidence="2 3">
    <name type="scientific">Gordonia soli NBRC 108243</name>
    <dbReference type="NCBI Taxonomy" id="1223545"/>
    <lineage>
        <taxon>Bacteria</taxon>
        <taxon>Bacillati</taxon>
        <taxon>Actinomycetota</taxon>
        <taxon>Actinomycetes</taxon>
        <taxon>Mycobacteriales</taxon>
        <taxon>Gordoniaceae</taxon>
        <taxon>Gordonia</taxon>
    </lineage>
</organism>
<feature type="domain" description="Helix-turn-helix" evidence="1">
    <location>
        <begin position="13"/>
        <end position="61"/>
    </location>
</feature>
<dbReference type="eggNOG" id="ENOG5031UE5">
    <property type="taxonomic scope" value="Bacteria"/>
</dbReference>
<dbReference type="InterPro" id="IPR010093">
    <property type="entry name" value="SinI_DNA-bd"/>
</dbReference>
<dbReference type="AlphaFoldDB" id="M0QKA3"/>
<reference evidence="2 3" key="1">
    <citation type="submission" date="2013-01" db="EMBL/GenBank/DDBJ databases">
        <title>Whole genome shotgun sequence of Gordonia soli NBRC 108243.</title>
        <authorList>
            <person name="Isaki-Nakamura S."/>
            <person name="Hosoyama A."/>
            <person name="Tsuchikane K."/>
            <person name="Ando Y."/>
            <person name="Baba S."/>
            <person name="Ohji S."/>
            <person name="Hamada M."/>
            <person name="Tamura T."/>
            <person name="Yamazoe A."/>
            <person name="Yamazaki S."/>
            <person name="Fujita N."/>
        </authorList>
    </citation>
    <scope>NUCLEOTIDE SEQUENCE [LARGE SCALE GENOMIC DNA]</scope>
    <source>
        <strain evidence="2 3">NBRC 108243</strain>
    </source>
</reference>
<dbReference type="NCBIfam" id="TIGR01764">
    <property type="entry name" value="excise"/>
    <property type="match status" value="1"/>
</dbReference>
<gene>
    <name evidence="2" type="ORF">GS4_19_00490</name>
</gene>
<dbReference type="SUPFAM" id="SSF46955">
    <property type="entry name" value="Putative DNA-binding domain"/>
    <property type="match status" value="1"/>
</dbReference>
<proteinExistence type="predicted"/>
<name>M0QKA3_9ACTN</name>
<dbReference type="Pfam" id="PF12728">
    <property type="entry name" value="HTH_17"/>
    <property type="match status" value="1"/>
</dbReference>
<dbReference type="GO" id="GO:0003677">
    <property type="term" value="F:DNA binding"/>
    <property type="evidence" value="ECO:0007669"/>
    <property type="project" value="InterPro"/>
</dbReference>
<dbReference type="InterPro" id="IPR041657">
    <property type="entry name" value="HTH_17"/>
</dbReference>
<dbReference type="Proteomes" id="UP000011666">
    <property type="component" value="Unassembled WGS sequence"/>
</dbReference>
<evidence type="ECO:0000259" key="1">
    <source>
        <dbReference type="Pfam" id="PF12728"/>
    </source>
</evidence>
<accession>M0QKA3</accession>
<dbReference type="InterPro" id="IPR009061">
    <property type="entry name" value="DNA-bd_dom_put_sf"/>
</dbReference>
<sequence length="77" mass="8442">MAPTTSAGEQWESIPQAAKRTGYSTWTLRELISEGRLPAYRLSNKPKSHIRLKVSDVDAMFSAMIPIEVYGTNSAGA</sequence>
<dbReference type="EMBL" id="BANX01000019">
    <property type="protein sequence ID" value="GAC68859.1"/>
    <property type="molecule type" value="Genomic_DNA"/>
</dbReference>
<keyword evidence="3" id="KW-1185">Reference proteome</keyword>
<evidence type="ECO:0000313" key="2">
    <source>
        <dbReference type="EMBL" id="GAC68859.1"/>
    </source>
</evidence>